<dbReference type="AlphaFoldDB" id="A0A099I005"/>
<dbReference type="RefSeq" id="WP_008817652.1">
    <property type="nucleotide sequence ID" value="NZ_AP025565.1"/>
</dbReference>
<organism evidence="1 4">
    <name type="scientific">Clostridium innocuum</name>
    <dbReference type="NCBI Taxonomy" id="1522"/>
    <lineage>
        <taxon>Bacteria</taxon>
        <taxon>Bacillati</taxon>
        <taxon>Bacillota</taxon>
        <taxon>Clostridia</taxon>
        <taxon>Eubacteriales</taxon>
        <taxon>Clostridiaceae</taxon>
        <taxon>Clostridium</taxon>
    </lineage>
</organism>
<reference evidence="1 4" key="1">
    <citation type="submission" date="2014-08" db="EMBL/GenBank/DDBJ databases">
        <title>Clostridium innocuum, an unnegligible vancomycin-resistant pathogen causing extra-intestinal infections.</title>
        <authorList>
            <person name="Feng Y."/>
            <person name="Chiu C.-H."/>
        </authorList>
    </citation>
    <scope>NUCLEOTIDE SEQUENCE [LARGE SCALE GENOMIC DNA]</scope>
    <source>
        <strain evidence="1 4">AN88</strain>
    </source>
</reference>
<dbReference type="EMBL" id="JAKTMA010000055">
    <property type="protein sequence ID" value="MCR0235226.1"/>
    <property type="molecule type" value="Genomic_DNA"/>
</dbReference>
<accession>A0A099I005</accession>
<dbReference type="EMBL" id="WWTN01000055">
    <property type="protein sequence ID" value="MZH58109.1"/>
    <property type="molecule type" value="Genomic_DNA"/>
</dbReference>
<proteinExistence type="predicted"/>
<reference evidence="3" key="2">
    <citation type="journal article" date="2019" name="Nat. Med.">
        <title>A library of human gut bacterial isolates paired with longitudinal multiomics data enables mechanistic microbiome research.</title>
        <authorList>
            <person name="Poyet M."/>
            <person name="Groussin M."/>
            <person name="Gibbons S.M."/>
            <person name="Avila-Pacheco J."/>
            <person name="Jiang X."/>
            <person name="Kearney S.M."/>
            <person name="Perrotta A.R."/>
            <person name="Berdy B."/>
            <person name="Zhao S."/>
            <person name="Lieberman T.D."/>
            <person name="Swanson P.K."/>
            <person name="Smith M."/>
            <person name="Roesemann S."/>
            <person name="Alexander J.E."/>
            <person name="Rich S.A."/>
            <person name="Livny J."/>
            <person name="Vlamakis H."/>
            <person name="Clish C."/>
            <person name="Bullock K."/>
            <person name="Deik A."/>
            <person name="Scott J."/>
            <person name="Pierce K.A."/>
            <person name="Xavier R.J."/>
            <person name="Alm E.J."/>
        </authorList>
    </citation>
    <scope>NUCLEOTIDE SEQUENCE</scope>
    <source>
        <strain evidence="3">BIOML-A12</strain>
    </source>
</reference>
<sequence>MAYLSFPDFMEKKRYRFQSRLWEGDPMYRSKIWKAHRQEYARVCRFGKYANDQKLLDEEVMQYERRILEARRNSGMLTEKEFRQLQDELLMQFPLW</sequence>
<reference evidence="2" key="3">
    <citation type="journal article" date="2022" name="Clin. Infect. Dis.">
        <title>Association between Clostridium innocuum and antibiotic-associated diarrhea in adults and children: A cross-sectional study and comparative genomics analysis.</title>
        <authorList>
            <person name="Cherny K.E."/>
            <person name="Muscat E.B."/>
            <person name="Balaji A."/>
            <person name="Mukherjee J."/>
            <person name="Ozer E.A."/>
            <person name="Angarone M.P."/>
            <person name="Hauser A.R."/>
            <person name="Sichel J.S."/>
            <person name="Amponsah E."/>
            <person name="Kociolek L.K."/>
        </authorList>
    </citation>
    <scope>NUCLEOTIDE SEQUENCE</scope>
    <source>
        <strain evidence="2">NU1-AC-029v</strain>
    </source>
</reference>
<protein>
    <submittedName>
        <fullName evidence="1">Uncharacterized protein</fullName>
    </submittedName>
</protein>
<comment type="caution">
    <text evidence="1">The sequence shown here is derived from an EMBL/GenBank/DDBJ whole genome shotgun (WGS) entry which is preliminary data.</text>
</comment>
<evidence type="ECO:0000313" key="4">
    <source>
        <dbReference type="Proteomes" id="UP000030008"/>
    </source>
</evidence>
<evidence type="ECO:0000313" key="2">
    <source>
        <dbReference type="EMBL" id="MCR0235226.1"/>
    </source>
</evidence>
<dbReference type="Proteomes" id="UP001203972">
    <property type="component" value="Unassembled WGS sequence"/>
</dbReference>
<name>A0A099I005_CLOIN</name>
<dbReference type="EMBL" id="JQIF01000128">
    <property type="protein sequence ID" value="KGJ51309.1"/>
    <property type="molecule type" value="Genomic_DNA"/>
</dbReference>
<evidence type="ECO:0000313" key="1">
    <source>
        <dbReference type="EMBL" id="KGJ51309.1"/>
    </source>
</evidence>
<gene>
    <name evidence="1" type="ORF">CIAN88_21260</name>
    <name evidence="3" type="ORF">GT664_20695</name>
    <name evidence="2" type="ORF">MKC95_20890</name>
</gene>
<dbReference type="Proteomes" id="UP000604383">
    <property type="component" value="Unassembled WGS sequence"/>
</dbReference>
<dbReference type="Proteomes" id="UP000030008">
    <property type="component" value="Unassembled WGS sequence"/>
</dbReference>
<evidence type="ECO:0000313" key="3">
    <source>
        <dbReference type="EMBL" id="MZH58109.1"/>
    </source>
</evidence>